<dbReference type="Gene3D" id="3.40.50.1820">
    <property type="entry name" value="alpha/beta hydrolase"/>
    <property type="match status" value="1"/>
</dbReference>
<name>A0A840S6H6_9BURK</name>
<evidence type="ECO:0000313" key="2">
    <source>
        <dbReference type="EMBL" id="MBB5204079.1"/>
    </source>
</evidence>
<dbReference type="Pfam" id="PF12697">
    <property type="entry name" value="Abhydrolase_6"/>
    <property type="match status" value="1"/>
</dbReference>
<dbReference type="InterPro" id="IPR029058">
    <property type="entry name" value="AB_hydrolase_fold"/>
</dbReference>
<feature type="domain" description="AB hydrolase-1" evidence="1">
    <location>
        <begin position="5"/>
        <end position="259"/>
    </location>
</feature>
<sequence>MKPTLVFAHANSYPAACYRRLFAHWQAAGYRVLALPQFGHHPDHPVDRNWQSLVDELLAFMTAELDPDAPRILVGHSLGGLLSLMAAARRHQAVQAVQGVLMLDSPYVSGWRATLLRLAQLSGRTQRQPPASVARQRRAHWPDTDALQAHFSAKPLFQAWHPEVLQDYLHHGFEPDPQRGGLRLVFRPEVEAQIYATVPAELPRLTAALTRPMAFIAGQHSREMRMGGIQATRRRVGALYREIEGSHLFPFEHPDRTAALSLELLRALSEAGGPDRRPG</sequence>
<dbReference type="PANTHER" id="PTHR43689">
    <property type="entry name" value="HYDROLASE"/>
    <property type="match status" value="1"/>
</dbReference>
<gene>
    <name evidence="2" type="ORF">HNQ51_001372</name>
</gene>
<comment type="caution">
    <text evidence="2">The sequence shown here is derived from an EMBL/GenBank/DDBJ whole genome shotgun (WGS) entry which is preliminary data.</text>
</comment>
<dbReference type="RefSeq" id="WP_138856926.1">
    <property type="nucleotide sequence ID" value="NZ_CP040709.1"/>
</dbReference>
<protein>
    <submittedName>
        <fullName evidence="2">Pimeloyl-ACP methyl ester carboxylesterase</fullName>
    </submittedName>
</protein>
<dbReference type="EMBL" id="JACHHO010000001">
    <property type="protein sequence ID" value="MBB5204079.1"/>
    <property type="molecule type" value="Genomic_DNA"/>
</dbReference>
<dbReference type="Proteomes" id="UP000554837">
    <property type="component" value="Unassembled WGS sequence"/>
</dbReference>
<dbReference type="SUPFAM" id="SSF53474">
    <property type="entry name" value="alpha/beta-Hydrolases"/>
    <property type="match status" value="1"/>
</dbReference>
<organism evidence="2 3">
    <name type="scientific">Inhella inkyongensis</name>
    <dbReference type="NCBI Taxonomy" id="392593"/>
    <lineage>
        <taxon>Bacteria</taxon>
        <taxon>Pseudomonadati</taxon>
        <taxon>Pseudomonadota</taxon>
        <taxon>Betaproteobacteria</taxon>
        <taxon>Burkholderiales</taxon>
        <taxon>Sphaerotilaceae</taxon>
        <taxon>Inhella</taxon>
    </lineage>
</organism>
<proteinExistence type="predicted"/>
<evidence type="ECO:0000313" key="3">
    <source>
        <dbReference type="Proteomes" id="UP000554837"/>
    </source>
</evidence>
<dbReference type="InterPro" id="IPR000073">
    <property type="entry name" value="AB_hydrolase_1"/>
</dbReference>
<reference evidence="2 3" key="1">
    <citation type="submission" date="2020-08" db="EMBL/GenBank/DDBJ databases">
        <title>Genomic Encyclopedia of Type Strains, Phase IV (KMG-IV): sequencing the most valuable type-strain genomes for metagenomic binning, comparative biology and taxonomic classification.</title>
        <authorList>
            <person name="Goeker M."/>
        </authorList>
    </citation>
    <scope>NUCLEOTIDE SEQUENCE [LARGE SCALE GENOMIC DNA]</scope>
    <source>
        <strain evidence="2 3">DSM 23958</strain>
    </source>
</reference>
<dbReference type="OrthoDB" id="5729753at2"/>
<keyword evidence="3" id="KW-1185">Reference proteome</keyword>
<accession>A0A840S6H6</accession>
<dbReference type="PANTHER" id="PTHR43689:SF8">
    <property type="entry name" value="ALPHA_BETA-HYDROLASES SUPERFAMILY PROTEIN"/>
    <property type="match status" value="1"/>
</dbReference>
<dbReference type="AlphaFoldDB" id="A0A840S6H6"/>
<evidence type="ECO:0000259" key="1">
    <source>
        <dbReference type="Pfam" id="PF12697"/>
    </source>
</evidence>